<comment type="caution">
    <text evidence="13">The sequence shown here is derived from an EMBL/GenBank/DDBJ whole genome shotgun (WGS) entry which is preliminary data.</text>
</comment>
<feature type="transmembrane region" description="Helical" evidence="11">
    <location>
        <begin position="219"/>
        <end position="239"/>
    </location>
</feature>
<comment type="subcellular location">
    <subcellularLocation>
        <location evidence="1">Membrane</location>
        <topology evidence="1">Multi-pass membrane protein</topology>
    </subcellularLocation>
</comment>
<feature type="region of interest" description="Disordered" evidence="10">
    <location>
        <begin position="1"/>
        <end position="40"/>
    </location>
</feature>
<feature type="transmembrane region" description="Helical" evidence="11">
    <location>
        <begin position="143"/>
        <end position="164"/>
    </location>
</feature>
<dbReference type="CDD" id="cd12922">
    <property type="entry name" value="VKOR_5"/>
    <property type="match status" value="1"/>
</dbReference>
<evidence type="ECO:0000256" key="3">
    <source>
        <dbReference type="ARBA" id="ARBA00022692"/>
    </source>
</evidence>
<feature type="transmembrane region" description="Helical" evidence="11">
    <location>
        <begin position="117"/>
        <end position="136"/>
    </location>
</feature>
<feature type="transmembrane region" description="Helical" evidence="11">
    <location>
        <begin position="56"/>
        <end position="75"/>
    </location>
</feature>
<dbReference type="Gene3D" id="1.20.1440.130">
    <property type="entry name" value="VKOR domain"/>
    <property type="match status" value="1"/>
</dbReference>
<dbReference type="OrthoDB" id="9783799at2"/>
<evidence type="ECO:0000256" key="11">
    <source>
        <dbReference type="SAM" id="Phobius"/>
    </source>
</evidence>
<keyword evidence="8" id="KW-1015">Disulfide bond</keyword>
<evidence type="ECO:0000259" key="12">
    <source>
        <dbReference type="SMART" id="SM00756"/>
    </source>
</evidence>
<keyword evidence="7 11" id="KW-0472">Membrane</keyword>
<name>A0A413RPN4_9CELL</name>
<keyword evidence="6" id="KW-0560">Oxidoreductase</keyword>
<dbReference type="InterPro" id="IPR041714">
    <property type="entry name" value="VKOR_Actinobacteria"/>
</dbReference>
<feature type="domain" description="Vitamin K epoxide reductase" evidence="12">
    <location>
        <begin position="52"/>
        <end position="195"/>
    </location>
</feature>
<dbReference type="GO" id="GO:0048038">
    <property type="term" value="F:quinone binding"/>
    <property type="evidence" value="ECO:0007669"/>
    <property type="project" value="UniProtKB-KW"/>
</dbReference>
<evidence type="ECO:0000313" key="14">
    <source>
        <dbReference type="Proteomes" id="UP000283374"/>
    </source>
</evidence>
<protein>
    <submittedName>
        <fullName evidence="13">Vitamin K epoxide reductase</fullName>
    </submittedName>
</protein>
<dbReference type="EMBL" id="QWKP01000130">
    <property type="protein sequence ID" value="RHA43935.1"/>
    <property type="molecule type" value="Genomic_DNA"/>
</dbReference>
<dbReference type="AlphaFoldDB" id="A0A413RPN4"/>
<evidence type="ECO:0000313" key="13">
    <source>
        <dbReference type="EMBL" id="RHA43935.1"/>
    </source>
</evidence>
<keyword evidence="14" id="KW-1185">Reference proteome</keyword>
<keyword evidence="9" id="KW-0676">Redox-active center</keyword>
<dbReference type="Proteomes" id="UP000283374">
    <property type="component" value="Unassembled WGS sequence"/>
</dbReference>
<evidence type="ECO:0000256" key="1">
    <source>
        <dbReference type="ARBA" id="ARBA00004141"/>
    </source>
</evidence>
<comment type="similarity">
    <text evidence="2">Belongs to the VKOR family.</text>
</comment>
<keyword evidence="4" id="KW-0874">Quinone</keyword>
<gene>
    <name evidence="13" type="ORF">D1825_03850</name>
</gene>
<feature type="transmembrane region" description="Helical" evidence="11">
    <location>
        <begin position="170"/>
        <end position="191"/>
    </location>
</feature>
<dbReference type="InterPro" id="IPR038354">
    <property type="entry name" value="VKOR_sf"/>
</dbReference>
<evidence type="ECO:0000256" key="5">
    <source>
        <dbReference type="ARBA" id="ARBA00022989"/>
    </source>
</evidence>
<evidence type="ECO:0000256" key="9">
    <source>
        <dbReference type="ARBA" id="ARBA00023284"/>
    </source>
</evidence>
<feature type="compositionally biased region" description="Acidic residues" evidence="10">
    <location>
        <begin position="24"/>
        <end position="40"/>
    </location>
</feature>
<keyword evidence="5 11" id="KW-1133">Transmembrane helix</keyword>
<evidence type="ECO:0000256" key="10">
    <source>
        <dbReference type="SAM" id="MobiDB-lite"/>
    </source>
</evidence>
<sequence>MCPWPPWPAQRGDTVSDVRSPGQDDVDEVDDDFDDVIDDDPDLLEPPTDAWRRRTAIEMVISGALGLLASFVLSIDALKLAANNDADLGCSINAVLDCSKVAQTWQAHLLGEFFPNAFLGIAAEAVVITIAVAMIGGVRFPRWYMLAAQAVYTVGFLFAYWLFYEALTDIHALCPWCLLITVTTTLVWAGLTRINVREGHLTLPGALGPRARRFVADGYDWFVTLGLIIAVGLIILVKYGSALFQ</sequence>
<evidence type="ECO:0000256" key="6">
    <source>
        <dbReference type="ARBA" id="ARBA00023002"/>
    </source>
</evidence>
<dbReference type="GO" id="GO:0016020">
    <property type="term" value="C:membrane"/>
    <property type="evidence" value="ECO:0007669"/>
    <property type="project" value="UniProtKB-SubCell"/>
</dbReference>
<organism evidence="13 14">
    <name type="scientific">Cellulomonas rhizosphaerae</name>
    <dbReference type="NCBI Taxonomy" id="2293719"/>
    <lineage>
        <taxon>Bacteria</taxon>
        <taxon>Bacillati</taxon>
        <taxon>Actinomycetota</taxon>
        <taxon>Actinomycetes</taxon>
        <taxon>Micrococcales</taxon>
        <taxon>Cellulomonadaceae</taxon>
        <taxon>Cellulomonas</taxon>
    </lineage>
</organism>
<proteinExistence type="inferred from homology"/>
<evidence type="ECO:0000256" key="7">
    <source>
        <dbReference type="ARBA" id="ARBA00023136"/>
    </source>
</evidence>
<accession>A0A413RPN4</accession>
<dbReference type="SMART" id="SM00756">
    <property type="entry name" value="VKc"/>
    <property type="match status" value="1"/>
</dbReference>
<evidence type="ECO:0000256" key="2">
    <source>
        <dbReference type="ARBA" id="ARBA00006214"/>
    </source>
</evidence>
<keyword evidence="3 11" id="KW-0812">Transmembrane</keyword>
<dbReference type="InterPro" id="IPR012932">
    <property type="entry name" value="VKOR"/>
</dbReference>
<dbReference type="GO" id="GO:0016491">
    <property type="term" value="F:oxidoreductase activity"/>
    <property type="evidence" value="ECO:0007669"/>
    <property type="project" value="UniProtKB-KW"/>
</dbReference>
<evidence type="ECO:0000256" key="4">
    <source>
        <dbReference type="ARBA" id="ARBA00022719"/>
    </source>
</evidence>
<reference evidence="13 14" key="1">
    <citation type="submission" date="2018-08" db="EMBL/GenBank/DDBJ databases">
        <title>Cellulomonas rhizosphaerae sp. nov., a novel actinomycete isolated from soil.</title>
        <authorList>
            <person name="Tian Y."/>
        </authorList>
    </citation>
    <scope>NUCLEOTIDE SEQUENCE [LARGE SCALE GENOMIC DNA]</scope>
    <source>
        <strain evidence="13 14">NEAU-TCZ24</strain>
    </source>
</reference>
<evidence type="ECO:0000256" key="8">
    <source>
        <dbReference type="ARBA" id="ARBA00023157"/>
    </source>
</evidence>
<dbReference type="Pfam" id="PF07884">
    <property type="entry name" value="VKOR"/>
    <property type="match status" value="1"/>
</dbReference>